<proteinExistence type="predicted"/>
<name>A0ACC0PSJ4_RHOML</name>
<reference evidence="1" key="1">
    <citation type="submission" date="2022-02" db="EMBL/GenBank/DDBJ databases">
        <title>Plant Genome Project.</title>
        <authorList>
            <person name="Zhang R.-G."/>
        </authorList>
    </citation>
    <scope>NUCLEOTIDE SEQUENCE</scope>
    <source>
        <strain evidence="1">AT1</strain>
    </source>
</reference>
<evidence type="ECO:0000313" key="1">
    <source>
        <dbReference type="EMBL" id="KAI8568029.1"/>
    </source>
</evidence>
<sequence>MRRSKKLRGKGNMRLLVRRFITCALDDFSSGKAKLEVAVVKVIQTDAIPVLEKLHKVMLILLPSTEERALKQQQRQEMLIDGFCNSGITRSCCNRKPVCYTFENFDKAIKEAIQPTTYNFDPVSDAPVPGSYNWWKLD</sequence>
<evidence type="ECO:0000313" key="2">
    <source>
        <dbReference type="Proteomes" id="UP001062846"/>
    </source>
</evidence>
<keyword evidence="2" id="KW-1185">Reference proteome</keyword>
<protein>
    <submittedName>
        <fullName evidence="1">Uncharacterized protein</fullName>
    </submittedName>
</protein>
<organism evidence="1 2">
    <name type="scientific">Rhododendron molle</name>
    <name type="common">Chinese azalea</name>
    <name type="synonym">Azalea mollis</name>
    <dbReference type="NCBI Taxonomy" id="49168"/>
    <lineage>
        <taxon>Eukaryota</taxon>
        <taxon>Viridiplantae</taxon>
        <taxon>Streptophyta</taxon>
        <taxon>Embryophyta</taxon>
        <taxon>Tracheophyta</taxon>
        <taxon>Spermatophyta</taxon>
        <taxon>Magnoliopsida</taxon>
        <taxon>eudicotyledons</taxon>
        <taxon>Gunneridae</taxon>
        <taxon>Pentapetalae</taxon>
        <taxon>asterids</taxon>
        <taxon>Ericales</taxon>
        <taxon>Ericaceae</taxon>
        <taxon>Ericoideae</taxon>
        <taxon>Rhodoreae</taxon>
        <taxon>Rhododendron</taxon>
    </lineage>
</organism>
<dbReference type="Proteomes" id="UP001062846">
    <property type="component" value="Chromosome 2"/>
</dbReference>
<dbReference type="EMBL" id="CM046389">
    <property type="protein sequence ID" value="KAI8568029.1"/>
    <property type="molecule type" value="Genomic_DNA"/>
</dbReference>
<comment type="caution">
    <text evidence="1">The sequence shown here is derived from an EMBL/GenBank/DDBJ whole genome shotgun (WGS) entry which is preliminary data.</text>
</comment>
<gene>
    <name evidence="1" type="ORF">RHMOL_Rhmol02G0166500</name>
</gene>
<accession>A0ACC0PSJ4</accession>